<name>A0A381WSZ2_9ZZZZ</name>
<organism evidence="1">
    <name type="scientific">marine metagenome</name>
    <dbReference type="NCBI Taxonomy" id="408172"/>
    <lineage>
        <taxon>unclassified sequences</taxon>
        <taxon>metagenomes</taxon>
        <taxon>ecological metagenomes</taxon>
    </lineage>
</organism>
<protein>
    <submittedName>
        <fullName evidence="1">Uncharacterized protein</fullName>
    </submittedName>
</protein>
<dbReference type="AlphaFoldDB" id="A0A381WSZ2"/>
<gene>
    <name evidence="1" type="ORF">METZ01_LOCUS108479</name>
</gene>
<proteinExistence type="predicted"/>
<evidence type="ECO:0000313" key="1">
    <source>
        <dbReference type="EMBL" id="SVA55625.1"/>
    </source>
</evidence>
<dbReference type="EMBL" id="UINC01012786">
    <property type="protein sequence ID" value="SVA55625.1"/>
    <property type="molecule type" value="Genomic_DNA"/>
</dbReference>
<reference evidence="1" key="1">
    <citation type="submission" date="2018-05" db="EMBL/GenBank/DDBJ databases">
        <authorList>
            <person name="Lanie J.A."/>
            <person name="Ng W.-L."/>
            <person name="Kazmierczak K.M."/>
            <person name="Andrzejewski T.M."/>
            <person name="Davidsen T.M."/>
            <person name="Wayne K.J."/>
            <person name="Tettelin H."/>
            <person name="Glass J.I."/>
            <person name="Rusch D."/>
            <person name="Podicherti R."/>
            <person name="Tsui H.-C.T."/>
            <person name="Winkler M.E."/>
        </authorList>
    </citation>
    <scope>NUCLEOTIDE SEQUENCE</scope>
</reference>
<feature type="non-terminal residue" evidence="1">
    <location>
        <position position="1"/>
    </location>
</feature>
<accession>A0A381WSZ2</accession>
<sequence length="24" mass="2640">VQGVAVKRCHRTDMGTLAPTTWIV</sequence>